<reference evidence="1 2" key="1">
    <citation type="submission" date="2019-01" db="EMBL/GenBank/DDBJ databases">
        <title>Sequencing of cultivated peanut Arachis hypogaea provides insights into genome evolution and oil improvement.</title>
        <authorList>
            <person name="Chen X."/>
        </authorList>
    </citation>
    <scope>NUCLEOTIDE SEQUENCE [LARGE SCALE GENOMIC DNA]</scope>
    <source>
        <strain evidence="2">cv. Fuhuasheng</strain>
        <tissue evidence="1">Leaves</tissue>
    </source>
</reference>
<name>A0A445CNV3_ARAHY</name>
<evidence type="ECO:0000313" key="2">
    <source>
        <dbReference type="Proteomes" id="UP000289738"/>
    </source>
</evidence>
<keyword evidence="2" id="KW-1185">Reference proteome</keyword>
<dbReference type="AlphaFoldDB" id="A0A445CNV3"/>
<proteinExistence type="predicted"/>
<gene>
    <name evidence="1" type="ORF">Ahy_A06g027498</name>
</gene>
<sequence>MYTMGTISQDHDKLDSDTIADVIKPLVEVDPSIKVKPIIAKIQSKFNYTINYRNAWFVKQKSIAKFFYDWEVSYRILSAIIGQNRSTTKTTKDLKNRMLIP</sequence>
<dbReference type="Proteomes" id="UP000289738">
    <property type="component" value="Chromosome A06"/>
</dbReference>
<organism evidence="1 2">
    <name type="scientific">Arachis hypogaea</name>
    <name type="common">Peanut</name>
    <dbReference type="NCBI Taxonomy" id="3818"/>
    <lineage>
        <taxon>Eukaryota</taxon>
        <taxon>Viridiplantae</taxon>
        <taxon>Streptophyta</taxon>
        <taxon>Embryophyta</taxon>
        <taxon>Tracheophyta</taxon>
        <taxon>Spermatophyta</taxon>
        <taxon>Magnoliopsida</taxon>
        <taxon>eudicotyledons</taxon>
        <taxon>Gunneridae</taxon>
        <taxon>Pentapetalae</taxon>
        <taxon>rosids</taxon>
        <taxon>fabids</taxon>
        <taxon>Fabales</taxon>
        <taxon>Fabaceae</taxon>
        <taxon>Papilionoideae</taxon>
        <taxon>50 kb inversion clade</taxon>
        <taxon>dalbergioids sensu lato</taxon>
        <taxon>Dalbergieae</taxon>
        <taxon>Pterocarpus clade</taxon>
        <taxon>Arachis</taxon>
    </lineage>
</organism>
<protein>
    <submittedName>
        <fullName evidence="1">Uncharacterized protein</fullName>
    </submittedName>
</protein>
<accession>A0A445CNV3</accession>
<comment type="caution">
    <text evidence="1">The sequence shown here is derived from an EMBL/GenBank/DDBJ whole genome shotgun (WGS) entry which is preliminary data.</text>
</comment>
<dbReference type="EMBL" id="SDMP01000006">
    <property type="protein sequence ID" value="RYR52606.1"/>
    <property type="molecule type" value="Genomic_DNA"/>
</dbReference>
<evidence type="ECO:0000313" key="1">
    <source>
        <dbReference type="EMBL" id="RYR52606.1"/>
    </source>
</evidence>